<keyword evidence="7 10" id="KW-1133">Transmembrane helix</keyword>
<accession>A0A8J5JIU7</accession>
<evidence type="ECO:0000256" key="1">
    <source>
        <dbReference type="ARBA" id="ARBA00004127"/>
    </source>
</evidence>
<dbReference type="PANTHER" id="PTHR10050">
    <property type="entry name" value="DOLICHYL-PHOSPHATE-MANNOSE--PROTEIN MANNOSYLTRANSFERASE"/>
    <property type="match status" value="1"/>
</dbReference>
<protein>
    <recommendedName>
        <fullName evidence="9">Protein O-mannosyl-transferase 2</fullName>
    </recommendedName>
</protein>
<gene>
    <name evidence="13" type="primary">Pomt2-L3</name>
    <name evidence="13" type="ORF">Hamer_G020304</name>
</gene>
<feature type="domain" description="ArnT-like N-terminal" evidence="11">
    <location>
        <begin position="44"/>
        <end position="130"/>
    </location>
</feature>
<keyword evidence="4" id="KW-0328">Glycosyltransferase</keyword>
<keyword evidence="6 10" id="KW-0812">Transmembrane</keyword>
<keyword evidence="5" id="KW-0808">Transferase</keyword>
<evidence type="ECO:0000256" key="10">
    <source>
        <dbReference type="SAM" id="Phobius"/>
    </source>
</evidence>
<dbReference type="Pfam" id="PF16192">
    <property type="entry name" value="PMT_4TMC"/>
    <property type="match status" value="1"/>
</dbReference>
<evidence type="ECO:0000259" key="11">
    <source>
        <dbReference type="Pfam" id="PF02366"/>
    </source>
</evidence>
<evidence type="ECO:0000256" key="3">
    <source>
        <dbReference type="ARBA" id="ARBA00007222"/>
    </source>
</evidence>
<evidence type="ECO:0000313" key="13">
    <source>
        <dbReference type="EMBL" id="KAG7157019.1"/>
    </source>
</evidence>
<evidence type="ECO:0000259" key="12">
    <source>
        <dbReference type="Pfam" id="PF16192"/>
    </source>
</evidence>
<dbReference type="AlphaFoldDB" id="A0A8J5JIU7"/>
<dbReference type="UniPathway" id="UPA00378"/>
<name>A0A8J5JIU7_HOMAM</name>
<evidence type="ECO:0000256" key="4">
    <source>
        <dbReference type="ARBA" id="ARBA00022676"/>
    </source>
</evidence>
<feature type="transmembrane region" description="Helical" evidence="10">
    <location>
        <begin position="527"/>
        <end position="547"/>
    </location>
</feature>
<dbReference type="InterPro" id="IPR003342">
    <property type="entry name" value="ArnT-like_N"/>
</dbReference>
<comment type="similarity">
    <text evidence="3">Belongs to the glycosyltransferase 39 family.</text>
</comment>
<dbReference type="SUPFAM" id="SSF82109">
    <property type="entry name" value="MIR domain"/>
    <property type="match status" value="1"/>
</dbReference>
<dbReference type="GO" id="GO:0016020">
    <property type="term" value="C:membrane"/>
    <property type="evidence" value="ECO:0007669"/>
    <property type="project" value="InterPro"/>
</dbReference>
<dbReference type="PANTHER" id="PTHR10050:SF46">
    <property type="entry name" value="PROTEIN O-MANNOSYL-TRANSFERASE 2"/>
    <property type="match status" value="1"/>
</dbReference>
<organism evidence="13 14">
    <name type="scientific">Homarus americanus</name>
    <name type="common">American lobster</name>
    <dbReference type="NCBI Taxonomy" id="6706"/>
    <lineage>
        <taxon>Eukaryota</taxon>
        <taxon>Metazoa</taxon>
        <taxon>Ecdysozoa</taxon>
        <taxon>Arthropoda</taxon>
        <taxon>Crustacea</taxon>
        <taxon>Multicrustacea</taxon>
        <taxon>Malacostraca</taxon>
        <taxon>Eumalacostraca</taxon>
        <taxon>Eucarida</taxon>
        <taxon>Decapoda</taxon>
        <taxon>Pleocyemata</taxon>
        <taxon>Astacidea</taxon>
        <taxon>Nephropoidea</taxon>
        <taxon>Nephropidae</taxon>
        <taxon>Homarus</taxon>
    </lineage>
</organism>
<dbReference type="InterPro" id="IPR027005">
    <property type="entry name" value="PMT-like"/>
</dbReference>
<dbReference type="EMBL" id="JAHLQT010038254">
    <property type="protein sequence ID" value="KAG7157019.1"/>
    <property type="molecule type" value="Genomic_DNA"/>
</dbReference>
<feature type="domain" description="Protein O-mannosyl-transferase C-terminal four TM" evidence="12">
    <location>
        <begin position="357"/>
        <end position="555"/>
    </location>
</feature>
<sequence length="650" mass="74021">MSCKEQIHNIEENTTDETLIKKWKTNKRRWRLTSEERWWVCYITLTMLALTTRQASLDQPSGTLWDEVHFGTFANHYINRTFYHDVHPPLGKMVIAGAAWLSGYNGSFEFTQGKRYTPDINYVAMRSGVGMGVVGVVVSHGRLSGHGDECQVRGRVYCGIRRLPHGLSTMLPRRGPPHPSGRPRWYVQYGANLTIQSSRPICGFLESWFDLFPSEWTAPCQQVTTSTLRDHEALSWIIKKVDLDAGAVIDGKDPQQEVVLDGAGGPFETWQLLIPGEEVGVPLTTISHDFLLKHYKMNCYLKANEKVKLPPWAFKGAKEVTCTKNREQPGIEWHINWNVSPMVNKTISVRDKTVGLWGKIFFQHLNMFIGNAVLITGDDNDRNARPWMWPTNWQIQLLGSFPENKTAEGGGEDVYAVGMTNPLLTYLNLMGLGGVLVLSLAHSYCKSRCPHQDPALVEARGRTLVTCWWLLLCWAIHYLPFFFMSRVLYYHHYCPSYLFSCMITGVLLSWICETLSRKVRDDLREEFLGALLLVPVSALLASYIYFWPLATYMRGEIFEANPRLNPGLDFFYLGQLWPEFGYRKSEFQTISTTLVDRWLKDHLHNPDINATLYYTTPLDNTASHPSALQPVPASNYSLWTPGAVDPVGIL</sequence>
<proteinExistence type="inferred from homology"/>
<evidence type="ECO:0000256" key="5">
    <source>
        <dbReference type="ARBA" id="ARBA00022679"/>
    </source>
</evidence>
<dbReference type="InterPro" id="IPR036300">
    <property type="entry name" value="MIR_dom_sf"/>
</dbReference>
<feature type="transmembrane region" description="Helical" evidence="10">
    <location>
        <begin position="496"/>
        <end position="515"/>
    </location>
</feature>
<comment type="pathway">
    <text evidence="2">Protein modification; protein glycosylation.</text>
</comment>
<feature type="transmembrane region" description="Helical" evidence="10">
    <location>
        <begin position="463"/>
        <end position="484"/>
    </location>
</feature>
<keyword evidence="14" id="KW-1185">Reference proteome</keyword>
<feature type="transmembrane region" description="Helical" evidence="10">
    <location>
        <begin position="423"/>
        <end position="442"/>
    </location>
</feature>
<dbReference type="GO" id="GO:0004169">
    <property type="term" value="F:dolichyl-phosphate-mannose-protein mannosyltransferase activity"/>
    <property type="evidence" value="ECO:0007669"/>
    <property type="project" value="TreeGrafter"/>
</dbReference>
<evidence type="ECO:0000256" key="6">
    <source>
        <dbReference type="ARBA" id="ARBA00022692"/>
    </source>
</evidence>
<dbReference type="InterPro" id="IPR032421">
    <property type="entry name" value="PMT_4TMC"/>
</dbReference>
<dbReference type="Pfam" id="PF02366">
    <property type="entry name" value="PMT"/>
    <property type="match status" value="1"/>
</dbReference>
<dbReference type="GO" id="GO:0012505">
    <property type="term" value="C:endomembrane system"/>
    <property type="evidence" value="ECO:0007669"/>
    <property type="project" value="UniProtKB-SubCell"/>
</dbReference>
<dbReference type="Gene3D" id="2.80.10.50">
    <property type="match status" value="1"/>
</dbReference>
<dbReference type="Proteomes" id="UP000747542">
    <property type="component" value="Unassembled WGS sequence"/>
</dbReference>
<evidence type="ECO:0000256" key="8">
    <source>
        <dbReference type="ARBA" id="ARBA00023136"/>
    </source>
</evidence>
<comment type="caution">
    <text evidence="13">The sequence shown here is derived from an EMBL/GenBank/DDBJ whole genome shotgun (WGS) entry which is preliminary data.</text>
</comment>
<evidence type="ECO:0000256" key="2">
    <source>
        <dbReference type="ARBA" id="ARBA00004922"/>
    </source>
</evidence>
<comment type="subcellular location">
    <subcellularLocation>
        <location evidence="1">Endomembrane system</location>
        <topology evidence="1">Multi-pass membrane protein</topology>
    </subcellularLocation>
</comment>
<evidence type="ECO:0000256" key="9">
    <source>
        <dbReference type="ARBA" id="ARBA00039583"/>
    </source>
</evidence>
<reference evidence="13" key="1">
    <citation type="journal article" date="2021" name="Sci. Adv.">
        <title>The American lobster genome reveals insights on longevity, neural, and immune adaptations.</title>
        <authorList>
            <person name="Polinski J.M."/>
            <person name="Zimin A.V."/>
            <person name="Clark K.F."/>
            <person name="Kohn A.B."/>
            <person name="Sadowski N."/>
            <person name="Timp W."/>
            <person name="Ptitsyn A."/>
            <person name="Khanna P."/>
            <person name="Romanova D.Y."/>
            <person name="Williams P."/>
            <person name="Greenwood S.J."/>
            <person name="Moroz L.L."/>
            <person name="Walt D.R."/>
            <person name="Bodnar A.G."/>
        </authorList>
    </citation>
    <scope>NUCLEOTIDE SEQUENCE</scope>
    <source>
        <strain evidence="13">GMGI-L3</strain>
    </source>
</reference>
<evidence type="ECO:0000313" key="14">
    <source>
        <dbReference type="Proteomes" id="UP000747542"/>
    </source>
</evidence>
<keyword evidence="8 10" id="KW-0472">Membrane</keyword>
<evidence type="ECO:0000256" key="7">
    <source>
        <dbReference type="ARBA" id="ARBA00022989"/>
    </source>
</evidence>